<proteinExistence type="predicted"/>
<evidence type="ECO:0000313" key="1">
    <source>
        <dbReference type="EMBL" id="SVD94216.1"/>
    </source>
</evidence>
<dbReference type="AlphaFoldDB" id="A0A382ZF98"/>
<reference evidence="1" key="1">
    <citation type="submission" date="2018-05" db="EMBL/GenBank/DDBJ databases">
        <authorList>
            <person name="Lanie J.A."/>
            <person name="Ng W.-L."/>
            <person name="Kazmierczak K.M."/>
            <person name="Andrzejewski T.M."/>
            <person name="Davidsen T.M."/>
            <person name="Wayne K.J."/>
            <person name="Tettelin H."/>
            <person name="Glass J.I."/>
            <person name="Rusch D."/>
            <person name="Podicherti R."/>
            <person name="Tsui H.-C.T."/>
            <person name="Winkler M.E."/>
        </authorList>
    </citation>
    <scope>NUCLEOTIDE SEQUENCE</scope>
</reference>
<name>A0A382ZF98_9ZZZZ</name>
<feature type="non-terminal residue" evidence="1">
    <location>
        <position position="131"/>
    </location>
</feature>
<protein>
    <submittedName>
        <fullName evidence="1">Uncharacterized protein</fullName>
    </submittedName>
</protein>
<sequence>MQLKTGAETHRESRMKIPLPLKLVLILLTALSAGCGGAQPREGLLLFHDPGQKIRSGKILPPQTFIFTSDRAAGASSLQVSAGIRGKSNKTSPQGGIESNAAWRQRTLRQFKISKAIQPNKLTAELFGHMI</sequence>
<organism evidence="1">
    <name type="scientific">marine metagenome</name>
    <dbReference type="NCBI Taxonomy" id="408172"/>
    <lineage>
        <taxon>unclassified sequences</taxon>
        <taxon>metagenomes</taxon>
        <taxon>ecological metagenomes</taxon>
    </lineage>
</organism>
<dbReference type="PROSITE" id="PS51257">
    <property type="entry name" value="PROKAR_LIPOPROTEIN"/>
    <property type="match status" value="1"/>
</dbReference>
<gene>
    <name evidence="1" type="ORF">METZ01_LOCUS447070</name>
</gene>
<dbReference type="EMBL" id="UINC01183442">
    <property type="protein sequence ID" value="SVD94216.1"/>
    <property type="molecule type" value="Genomic_DNA"/>
</dbReference>
<accession>A0A382ZF98</accession>